<evidence type="ECO:0000313" key="2">
    <source>
        <dbReference type="EMBL" id="RIB30629.1"/>
    </source>
</evidence>
<organism evidence="2 3">
    <name type="scientific">Gigaspora rosea</name>
    <dbReference type="NCBI Taxonomy" id="44941"/>
    <lineage>
        <taxon>Eukaryota</taxon>
        <taxon>Fungi</taxon>
        <taxon>Fungi incertae sedis</taxon>
        <taxon>Mucoromycota</taxon>
        <taxon>Glomeromycotina</taxon>
        <taxon>Glomeromycetes</taxon>
        <taxon>Diversisporales</taxon>
        <taxon>Gigasporaceae</taxon>
        <taxon>Gigaspora</taxon>
    </lineage>
</organism>
<feature type="region of interest" description="Disordered" evidence="1">
    <location>
        <begin position="79"/>
        <end position="130"/>
    </location>
</feature>
<evidence type="ECO:0000313" key="3">
    <source>
        <dbReference type="Proteomes" id="UP000266673"/>
    </source>
</evidence>
<feature type="compositionally biased region" description="Basic and acidic residues" evidence="1">
    <location>
        <begin position="97"/>
        <end position="106"/>
    </location>
</feature>
<dbReference type="OrthoDB" id="2431086at2759"/>
<feature type="compositionally biased region" description="Polar residues" evidence="1">
    <location>
        <begin position="79"/>
        <end position="96"/>
    </location>
</feature>
<accession>A0A397WAK8</accession>
<protein>
    <submittedName>
        <fullName evidence="2">Uncharacterized protein</fullName>
    </submittedName>
</protein>
<evidence type="ECO:0000256" key="1">
    <source>
        <dbReference type="SAM" id="MobiDB-lite"/>
    </source>
</evidence>
<dbReference type="AlphaFoldDB" id="A0A397WAK8"/>
<sequence length="170" mass="19697">MNYTNMQIIWMLIGLPNEINYYSINAQKISMLYTGTKTIKPNHEYISLEIPKNPESNSTKILLYESSLPIYPKNENGKISLNKDNTFNTNRWSENNPKIEEFKDNESENGETESEENEDDESESDENTELEIDVKYFLISSNEELVKADIKSNECENIDIPLKIIGFLIN</sequence>
<feature type="compositionally biased region" description="Acidic residues" evidence="1">
    <location>
        <begin position="107"/>
        <end position="130"/>
    </location>
</feature>
<name>A0A397WAK8_9GLOM</name>
<keyword evidence="3" id="KW-1185">Reference proteome</keyword>
<dbReference type="Proteomes" id="UP000266673">
    <property type="component" value="Unassembled WGS sequence"/>
</dbReference>
<reference evidence="2 3" key="1">
    <citation type="submission" date="2018-06" db="EMBL/GenBank/DDBJ databases">
        <title>Comparative genomics reveals the genomic features of Rhizophagus irregularis, R. cerebriforme, R. diaphanum and Gigaspora rosea, and their symbiotic lifestyle signature.</title>
        <authorList>
            <person name="Morin E."/>
            <person name="San Clemente H."/>
            <person name="Chen E.C.H."/>
            <person name="De La Providencia I."/>
            <person name="Hainaut M."/>
            <person name="Kuo A."/>
            <person name="Kohler A."/>
            <person name="Murat C."/>
            <person name="Tang N."/>
            <person name="Roy S."/>
            <person name="Loubradou J."/>
            <person name="Henrissat B."/>
            <person name="Grigoriev I.V."/>
            <person name="Corradi N."/>
            <person name="Roux C."/>
            <person name="Martin F.M."/>
        </authorList>
    </citation>
    <scope>NUCLEOTIDE SEQUENCE [LARGE SCALE GENOMIC DNA]</scope>
    <source>
        <strain evidence="2 3">DAOM 194757</strain>
    </source>
</reference>
<dbReference type="EMBL" id="QKWP01000008">
    <property type="protein sequence ID" value="RIB30629.1"/>
    <property type="molecule type" value="Genomic_DNA"/>
</dbReference>
<gene>
    <name evidence="2" type="ORF">C2G38_1627674</name>
</gene>
<proteinExistence type="predicted"/>
<comment type="caution">
    <text evidence="2">The sequence shown here is derived from an EMBL/GenBank/DDBJ whole genome shotgun (WGS) entry which is preliminary data.</text>
</comment>